<dbReference type="Proteomes" id="UP001305647">
    <property type="component" value="Unassembled WGS sequence"/>
</dbReference>
<accession>A0AAN6T1R0</accession>
<reference evidence="10" key="2">
    <citation type="submission" date="2023-05" db="EMBL/GenBank/DDBJ databases">
        <authorList>
            <consortium name="Lawrence Berkeley National Laboratory"/>
            <person name="Steindorff A."/>
            <person name="Hensen N."/>
            <person name="Bonometti L."/>
            <person name="Westerberg I."/>
            <person name="Brannstrom I.O."/>
            <person name="Guillou S."/>
            <person name="Cros-Aarteil S."/>
            <person name="Calhoun S."/>
            <person name="Haridas S."/>
            <person name="Kuo A."/>
            <person name="Mondo S."/>
            <person name="Pangilinan J."/>
            <person name="Riley R."/>
            <person name="Labutti K."/>
            <person name="Andreopoulos B."/>
            <person name="Lipzen A."/>
            <person name="Chen C."/>
            <person name="Yanf M."/>
            <person name="Daum C."/>
            <person name="Ng V."/>
            <person name="Clum A."/>
            <person name="Ohm R."/>
            <person name="Martin F."/>
            <person name="Silar P."/>
            <person name="Natvig D."/>
            <person name="Lalanne C."/>
            <person name="Gautier V."/>
            <person name="Ament-Velasquez S.L."/>
            <person name="Kruys A."/>
            <person name="Hutchinson M.I."/>
            <person name="Powell A.J."/>
            <person name="Barry K."/>
            <person name="Miller A.N."/>
            <person name="Grigoriev I.V."/>
            <person name="Debuchy R."/>
            <person name="Gladieux P."/>
            <person name="Thoren M.H."/>
            <person name="Johannesson H."/>
        </authorList>
    </citation>
    <scope>NUCLEOTIDE SEQUENCE</scope>
    <source>
        <strain evidence="10">CBS 757.83</strain>
    </source>
</reference>
<dbReference type="Gene3D" id="1.20.1560.10">
    <property type="entry name" value="ABC transporter type 1, transmembrane domain"/>
    <property type="match status" value="1"/>
</dbReference>
<evidence type="ECO:0000256" key="8">
    <source>
        <dbReference type="SAM" id="MobiDB-lite"/>
    </source>
</evidence>
<proteinExistence type="inferred from homology"/>
<dbReference type="GO" id="GO:0005778">
    <property type="term" value="C:peroxisomal membrane"/>
    <property type="evidence" value="ECO:0007669"/>
    <property type="project" value="TreeGrafter"/>
</dbReference>
<dbReference type="GO" id="GO:0005524">
    <property type="term" value="F:ATP binding"/>
    <property type="evidence" value="ECO:0007669"/>
    <property type="project" value="UniProtKB-KW"/>
</dbReference>
<dbReference type="Gene3D" id="3.40.50.300">
    <property type="entry name" value="P-loop containing nucleotide triphosphate hydrolases"/>
    <property type="match status" value="1"/>
</dbReference>
<keyword evidence="3" id="KW-0812">Transmembrane</keyword>
<dbReference type="GO" id="GO:0007031">
    <property type="term" value="P:peroxisome organization"/>
    <property type="evidence" value="ECO:0007669"/>
    <property type="project" value="TreeGrafter"/>
</dbReference>
<keyword evidence="2" id="KW-0813">Transport</keyword>
<dbReference type="PANTHER" id="PTHR11384">
    <property type="entry name" value="ATP-BINDING CASSETTE, SUB-FAMILY D MEMBER"/>
    <property type="match status" value="1"/>
</dbReference>
<sequence>MAPTQSKPVALGSAAARAHTIRAIVSQLTSMYLRHRTRISRAVYIALFVGLVNRIRSFILDQRRASAREAAQRAEHGGTRSIPEGDAADKSKKVGLNREFLRSLVRLLRIVLPGWRTKEMGLLISHSFFLVLRTLISVKVAAMDGAIVKALVKGNGREFLMRIMWWMLLALPATFTNSMLAYHQAELALKYRTRLTQHIHDKYLSQLTFYGLTALDDRIKNPDQLIAVDVTKFSSSLAELYSNLAKPLLDMTIYTIQLSRSVGGEGVLFMSFLIQLSSNVMRALTPPFGKFVADETRLEGEYRFQHSRLIDHSEEVALYAGHAAEKDTLDKGYFTMIKMINYHLRMRFYHGFMEDYVVKYFWGALGLLLCSVPVFVKLPGHVVASMGDRTESFVTNRRLLVSASDAFGRITGSYREVMELAGYTSRVSSLLQVMDDVQAGRFSKKLVSSSGTEGNAAVLRGRGKVIESKDIRFIDVPIISPNGDVLVRALSFSLQQGDHLLVVGPNGCGKSSMFRILGGLWPVYGGTVHKPPFSDIFYIPQRPYLSKGSLRQQVIYPDGVRTMQAKGVTDADLLAILRALSLEHLVDVSPDGWDTETEWREAVSGGVQQRLAMARLFYHRPRYAILDECTSSVPLETEKVMYDTAKQLGITLMTVSHRRSLWKYHTHILQFDGQGHYVFTKLDAGRRLRLEDEKEDLEVLLRGVPEIERRIKELSAE</sequence>
<dbReference type="InterPro" id="IPR003439">
    <property type="entry name" value="ABC_transporter-like_ATP-bd"/>
</dbReference>
<dbReference type="InterPro" id="IPR011527">
    <property type="entry name" value="ABC1_TM_dom"/>
</dbReference>
<dbReference type="Pfam" id="PF00005">
    <property type="entry name" value="ABC_tran"/>
    <property type="match status" value="1"/>
</dbReference>
<dbReference type="GO" id="GO:0016887">
    <property type="term" value="F:ATP hydrolysis activity"/>
    <property type="evidence" value="ECO:0007669"/>
    <property type="project" value="InterPro"/>
</dbReference>
<dbReference type="InterPro" id="IPR003593">
    <property type="entry name" value="AAA+_ATPase"/>
</dbReference>
<evidence type="ECO:0000313" key="11">
    <source>
        <dbReference type="Proteomes" id="UP001305647"/>
    </source>
</evidence>
<evidence type="ECO:0000313" key="10">
    <source>
        <dbReference type="EMBL" id="KAK4101066.1"/>
    </source>
</evidence>
<dbReference type="InterPro" id="IPR027417">
    <property type="entry name" value="P-loop_NTPase"/>
</dbReference>
<dbReference type="GO" id="GO:0140359">
    <property type="term" value="F:ABC-type transporter activity"/>
    <property type="evidence" value="ECO:0007669"/>
    <property type="project" value="InterPro"/>
</dbReference>
<dbReference type="GO" id="GO:0006635">
    <property type="term" value="P:fatty acid beta-oxidation"/>
    <property type="evidence" value="ECO:0007669"/>
    <property type="project" value="TreeGrafter"/>
</dbReference>
<dbReference type="EMBL" id="MU863637">
    <property type="protein sequence ID" value="KAK4101066.1"/>
    <property type="molecule type" value="Genomic_DNA"/>
</dbReference>
<dbReference type="CDD" id="cd03223">
    <property type="entry name" value="ABCD_peroxisomal_ALDP"/>
    <property type="match status" value="1"/>
</dbReference>
<name>A0AAN6T1R0_9PEZI</name>
<organism evidence="10 11">
    <name type="scientific">Parathielavia hyrcaniae</name>
    <dbReference type="NCBI Taxonomy" id="113614"/>
    <lineage>
        <taxon>Eukaryota</taxon>
        <taxon>Fungi</taxon>
        <taxon>Dikarya</taxon>
        <taxon>Ascomycota</taxon>
        <taxon>Pezizomycotina</taxon>
        <taxon>Sordariomycetes</taxon>
        <taxon>Sordariomycetidae</taxon>
        <taxon>Sordariales</taxon>
        <taxon>Chaetomiaceae</taxon>
        <taxon>Parathielavia</taxon>
    </lineage>
</organism>
<keyword evidence="11" id="KW-1185">Reference proteome</keyword>
<evidence type="ECO:0000259" key="9">
    <source>
        <dbReference type="PROSITE" id="PS50893"/>
    </source>
</evidence>
<dbReference type="GO" id="GO:0015910">
    <property type="term" value="P:long-chain fatty acid import into peroxisome"/>
    <property type="evidence" value="ECO:0007669"/>
    <property type="project" value="TreeGrafter"/>
</dbReference>
<dbReference type="InterPro" id="IPR050835">
    <property type="entry name" value="ABC_transporter_sub-D"/>
</dbReference>
<comment type="caution">
    <text evidence="10">The sequence shown here is derived from an EMBL/GenBank/DDBJ whole genome shotgun (WGS) entry which is preliminary data.</text>
</comment>
<feature type="domain" description="ABC transporter" evidence="9">
    <location>
        <begin position="471"/>
        <end position="707"/>
    </location>
</feature>
<keyword evidence="7" id="KW-0472">Membrane</keyword>
<keyword evidence="6" id="KW-1133">Transmembrane helix</keyword>
<dbReference type="SMART" id="SM00382">
    <property type="entry name" value="AAA"/>
    <property type="match status" value="1"/>
</dbReference>
<evidence type="ECO:0000256" key="3">
    <source>
        <dbReference type="ARBA" id="ARBA00022692"/>
    </source>
</evidence>
<dbReference type="GO" id="GO:0005324">
    <property type="term" value="F:long-chain fatty acid transmembrane transporter activity"/>
    <property type="evidence" value="ECO:0007669"/>
    <property type="project" value="TreeGrafter"/>
</dbReference>
<gene>
    <name evidence="10" type="ORF">N658DRAFT_524258</name>
</gene>
<keyword evidence="5" id="KW-0067">ATP-binding</keyword>
<dbReference type="InterPro" id="IPR036640">
    <property type="entry name" value="ABC1_TM_sf"/>
</dbReference>
<protein>
    <recommendedName>
        <fullName evidence="9">ABC transporter domain-containing protein</fullName>
    </recommendedName>
</protein>
<evidence type="ECO:0000256" key="4">
    <source>
        <dbReference type="ARBA" id="ARBA00022741"/>
    </source>
</evidence>
<evidence type="ECO:0000256" key="2">
    <source>
        <dbReference type="ARBA" id="ARBA00022448"/>
    </source>
</evidence>
<dbReference type="SUPFAM" id="SSF52540">
    <property type="entry name" value="P-loop containing nucleoside triphosphate hydrolases"/>
    <property type="match status" value="1"/>
</dbReference>
<evidence type="ECO:0000256" key="7">
    <source>
        <dbReference type="ARBA" id="ARBA00023136"/>
    </source>
</evidence>
<dbReference type="PROSITE" id="PS50893">
    <property type="entry name" value="ABC_TRANSPORTER_2"/>
    <property type="match status" value="1"/>
</dbReference>
<dbReference type="GO" id="GO:0042760">
    <property type="term" value="P:very long-chain fatty acid catabolic process"/>
    <property type="evidence" value="ECO:0007669"/>
    <property type="project" value="TreeGrafter"/>
</dbReference>
<dbReference type="AlphaFoldDB" id="A0AAN6T1R0"/>
<evidence type="ECO:0000256" key="1">
    <source>
        <dbReference type="ARBA" id="ARBA00008575"/>
    </source>
</evidence>
<keyword evidence="4" id="KW-0547">Nucleotide-binding</keyword>
<evidence type="ECO:0000256" key="5">
    <source>
        <dbReference type="ARBA" id="ARBA00022840"/>
    </source>
</evidence>
<comment type="similarity">
    <text evidence="1">Belongs to the ABC transporter superfamily. ABCD family. Peroxisomal fatty acyl CoA transporter (TC 3.A.1.203) subfamily.</text>
</comment>
<dbReference type="PANTHER" id="PTHR11384:SF69">
    <property type="entry name" value="PEROXISOMAL LONG-CHAIN FATTY ACID IMPORT PROTEIN 1"/>
    <property type="match status" value="1"/>
</dbReference>
<feature type="region of interest" description="Disordered" evidence="8">
    <location>
        <begin position="70"/>
        <end position="90"/>
    </location>
</feature>
<evidence type="ECO:0000256" key="6">
    <source>
        <dbReference type="ARBA" id="ARBA00022989"/>
    </source>
</evidence>
<dbReference type="Pfam" id="PF06472">
    <property type="entry name" value="ABC_membrane_2"/>
    <property type="match status" value="1"/>
</dbReference>
<reference evidence="10" key="1">
    <citation type="journal article" date="2023" name="Mol. Phylogenet. Evol.">
        <title>Genome-scale phylogeny and comparative genomics of the fungal order Sordariales.</title>
        <authorList>
            <person name="Hensen N."/>
            <person name="Bonometti L."/>
            <person name="Westerberg I."/>
            <person name="Brannstrom I.O."/>
            <person name="Guillou S."/>
            <person name="Cros-Aarteil S."/>
            <person name="Calhoun S."/>
            <person name="Haridas S."/>
            <person name="Kuo A."/>
            <person name="Mondo S."/>
            <person name="Pangilinan J."/>
            <person name="Riley R."/>
            <person name="LaButti K."/>
            <person name="Andreopoulos B."/>
            <person name="Lipzen A."/>
            <person name="Chen C."/>
            <person name="Yan M."/>
            <person name="Daum C."/>
            <person name="Ng V."/>
            <person name="Clum A."/>
            <person name="Steindorff A."/>
            <person name="Ohm R.A."/>
            <person name="Martin F."/>
            <person name="Silar P."/>
            <person name="Natvig D.O."/>
            <person name="Lalanne C."/>
            <person name="Gautier V."/>
            <person name="Ament-Velasquez S.L."/>
            <person name="Kruys A."/>
            <person name="Hutchinson M.I."/>
            <person name="Powell A.J."/>
            <person name="Barry K."/>
            <person name="Miller A.N."/>
            <person name="Grigoriev I.V."/>
            <person name="Debuchy R."/>
            <person name="Gladieux P."/>
            <person name="Hiltunen Thoren M."/>
            <person name="Johannesson H."/>
        </authorList>
    </citation>
    <scope>NUCLEOTIDE SEQUENCE</scope>
    <source>
        <strain evidence="10">CBS 757.83</strain>
    </source>
</reference>